<feature type="domain" description="Cyclic nucleotide-binding" evidence="4">
    <location>
        <begin position="15"/>
        <end position="135"/>
    </location>
</feature>
<sequence>MDFSQYHHCISTMPLFQTLSVDQVELIQGQIVERQFSVGDLIHQVGDVANTLYLVQKGQIRTYRLATSGKEQHLRVLEPGDFVGVPALFTQRHYEYFVEATEATTVCCIQRETFKELLLNNPQIALELLSVLSDRLEDSEQQTTWITSESVQGRLANYLLEESHKQANACVTLTSTKKNIASYLGMSPESFSRGLSKLTKAALVKQSQPNMIEILDLAGLEQLAYQG</sequence>
<accession>A0A844BU70</accession>
<dbReference type="GO" id="GO:0003700">
    <property type="term" value="F:DNA-binding transcription factor activity"/>
    <property type="evidence" value="ECO:0007669"/>
    <property type="project" value="TreeGrafter"/>
</dbReference>
<dbReference type="PANTHER" id="PTHR24567">
    <property type="entry name" value="CRP FAMILY TRANSCRIPTIONAL REGULATORY PROTEIN"/>
    <property type="match status" value="1"/>
</dbReference>
<dbReference type="CDD" id="cd00038">
    <property type="entry name" value="CAP_ED"/>
    <property type="match status" value="1"/>
</dbReference>
<dbReference type="InterPro" id="IPR014710">
    <property type="entry name" value="RmlC-like_jellyroll"/>
</dbReference>
<dbReference type="Gene3D" id="1.10.10.10">
    <property type="entry name" value="Winged helix-like DNA-binding domain superfamily/Winged helix DNA-binding domain"/>
    <property type="match status" value="1"/>
</dbReference>
<dbReference type="PROSITE" id="PS50042">
    <property type="entry name" value="CNMP_BINDING_3"/>
    <property type="match status" value="1"/>
</dbReference>
<keyword evidence="3" id="KW-0804">Transcription</keyword>
<name>A0A844BU70_9LACT</name>
<dbReference type="InterPro" id="IPR050397">
    <property type="entry name" value="Env_Response_Regulators"/>
</dbReference>
<evidence type="ECO:0000313" key="7">
    <source>
        <dbReference type="Proteomes" id="UP000469870"/>
    </source>
</evidence>
<dbReference type="AlphaFoldDB" id="A0A844BU70"/>
<evidence type="ECO:0000259" key="5">
    <source>
        <dbReference type="PROSITE" id="PS51063"/>
    </source>
</evidence>
<evidence type="ECO:0000256" key="3">
    <source>
        <dbReference type="ARBA" id="ARBA00023163"/>
    </source>
</evidence>
<dbReference type="SMART" id="SM00100">
    <property type="entry name" value="cNMP"/>
    <property type="match status" value="1"/>
</dbReference>
<dbReference type="InterPro" id="IPR036390">
    <property type="entry name" value="WH_DNA-bd_sf"/>
</dbReference>
<organism evidence="6 7">
    <name type="scientific">Fundicoccus ignavus</name>
    <dbReference type="NCBI Taxonomy" id="2664442"/>
    <lineage>
        <taxon>Bacteria</taxon>
        <taxon>Bacillati</taxon>
        <taxon>Bacillota</taxon>
        <taxon>Bacilli</taxon>
        <taxon>Lactobacillales</taxon>
        <taxon>Aerococcaceae</taxon>
        <taxon>Fundicoccus</taxon>
    </lineage>
</organism>
<dbReference type="EMBL" id="WJQR01000003">
    <property type="protein sequence ID" value="MRI81119.1"/>
    <property type="molecule type" value="Genomic_DNA"/>
</dbReference>
<dbReference type="PROSITE" id="PS51063">
    <property type="entry name" value="HTH_CRP_2"/>
    <property type="match status" value="1"/>
</dbReference>
<dbReference type="InterPro" id="IPR000595">
    <property type="entry name" value="cNMP-bd_dom"/>
</dbReference>
<evidence type="ECO:0000259" key="4">
    <source>
        <dbReference type="PROSITE" id="PS50042"/>
    </source>
</evidence>
<dbReference type="SUPFAM" id="SSF46785">
    <property type="entry name" value="Winged helix' DNA-binding domain"/>
    <property type="match status" value="1"/>
</dbReference>
<evidence type="ECO:0000313" key="6">
    <source>
        <dbReference type="EMBL" id="MRI81119.1"/>
    </source>
</evidence>
<evidence type="ECO:0000256" key="2">
    <source>
        <dbReference type="ARBA" id="ARBA00023125"/>
    </source>
</evidence>
<dbReference type="Gene3D" id="2.60.120.10">
    <property type="entry name" value="Jelly Rolls"/>
    <property type="match status" value="1"/>
</dbReference>
<evidence type="ECO:0000256" key="1">
    <source>
        <dbReference type="ARBA" id="ARBA00023015"/>
    </source>
</evidence>
<proteinExistence type="predicted"/>
<feature type="domain" description="HTH crp-type" evidence="5">
    <location>
        <begin position="149"/>
        <end position="218"/>
    </location>
</feature>
<dbReference type="Pfam" id="PF13545">
    <property type="entry name" value="HTH_Crp_2"/>
    <property type="match status" value="1"/>
</dbReference>
<dbReference type="Pfam" id="PF00027">
    <property type="entry name" value="cNMP_binding"/>
    <property type="match status" value="1"/>
</dbReference>
<dbReference type="GO" id="GO:0005829">
    <property type="term" value="C:cytosol"/>
    <property type="evidence" value="ECO:0007669"/>
    <property type="project" value="TreeGrafter"/>
</dbReference>
<dbReference type="Proteomes" id="UP000469870">
    <property type="component" value="Unassembled WGS sequence"/>
</dbReference>
<dbReference type="RefSeq" id="WP_153861549.1">
    <property type="nucleotide sequence ID" value="NZ_WJQR01000003.1"/>
</dbReference>
<keyword evidence="2" id="KW-0238">DNA-binding</keyword>
<dbReference type="GO" id="GO:0003677">
    <property type="term" value="F:DNA binding"/>
    <property type="evidence" value="ECO:0007669"/>
    <property type="project" value="UniProtKB-KW"/>
</dbReference>
<reference evidence="6 7" key="1">
    <citation type="submission" date="2019-11" db="EMBL/GenBank/DDBJ databases">
        <title>Characterisation of Fundicoccus ignavus gen. nov. sp. nov., a novel genus of the family Aerococcaceae isolated from bulk tank milk.</title>
        <authorList>
            <person name="Siebert A."/>
            <person name="Huptas C."/>
            <person name="Wenning M."/>
            <person name="Scherer S."/>
            <person name="Doll E.V."/>
        </authorList>
    </citation>
    <scope>NUCLEOTIDE SEQUENCE [LARGE SCALE GENOMIC DNA]</scope>
    <source>
        <strain evidence="6 7">DSM 109653</strain>
    </source>
</reference>
<dbReference type="SUPFAM" id="SSF51206">
    <property type="entry name" value="cAMP-binding domain-like"/>
    <property type="match status" value="1"/>
</dbReference>
<dbReference type="InterPro" id="IPR012318">
    <property type="entry name" value="HTH_CRP"/>
</dbReference>
<dbReference type="InterPro" id="IPR036388">
    <property type="entry name" value="WH-like_DNA-bd_sf"/>
</dbReference>
<protein>
    <submittedName>
        <fullName evidence="6">Cyclic nucleotide-binding domain-containing protein</fullName>
    </submittedName>
</protein>
<dbReference type="PANTHER" id="PTHR24567:SF26">
    <property type="entry name" value="REGULATORY PROTEIN YEIL"/>
    <property type="match status" value="1"/>
</dbReference>
<gene>
    <name evidence="6" type="ORF">GIY11_03720</name>
</gene>
<comment type="caution">
    <text evidence="6">The sequence shown here is derived from an EMBL/GenBank/DDBJ whole genome shotgun (WGS) entry which is preliminary data.</text>
</comment>
<keyword evidence="1" id="KW-0805">Transcription regulation</keyword>
<dbReference type="InterPro" id="IPR018490">
    <property type="entry name" value="cNMP-bd_dom_sf"/>
</dbReference>